<gene>
    <name evidence="1" type="ORF">SAMN05444364_12910</name>
</gene>
<sequence length="321" mass="36811">MKRKKTLLLSCLITVLVGLGLLFWLLPAKQTTKPVTIAKDSDSVVFVQPKAVVDDTTKDINVIREYYRLYLKRADGQDISMREERRFLTQTLIDKLCYRDGTTFLPLFPLKDNRDPRWSLDDLKIRSAGGSWYSIQLYDHKLKSDCNLALRMVTDKDGQRRIGYAYQYGQASEFSDADIYKKLVKMDEHPKDEIAFLKAFIRSYLSLNLTIDLNAPAYRKYLCEKFVKDGAGVYTSQYSGNYQIDWLDSPGIDYLSDIPSFSIVPNKEGEGYFVIPEGAATYEGYYVNVGKRNGHYYIMQYGTTDPDIEPSDDIEPVTIEG</sequence>
<dbReference type="AlphaFoldDB" id="A0AAX2F6E5"/>
<evidence type="ECO:0008006" key="3">
    <source>
        <dbReference type="Google" id="ProtNLM"/>
    </source>
</evidence>
<dbReference type="RefSeq" id="WP_025839001.1">
    <property type="nucleotide sequence ID" value="NZ_BAKP01000030.1"/>
</dbReference>
<proteinExistence type="predicted"/>
<organism evidence="1 2">
    <name type="scientific">Prevotella scopos JCM 17725</name>
    <dbReference type="NCBI Taxonomy" id="1236518"/>
    <lineage>
        <taxon>Bacteria</taxon>
        <taxon>Pseudomonadati</taxon>
        <taxon>Bacteroidota</taxon>
        <taxon>Bacteroidia</taxon>
        <taxon>Bacteroidales</taxon>
        <taxon>Prevotellaceae</taxon>
        <taxon>Prevotella</taxon>
    </lineage>
</organism>
<accession>A0AAX2F6E5</accession>
<protein>
    <recommendedName>
        <fullName evidence="3">DUF5050 domain-containing protein</fullName>
    </recommendedName>
</protein>
<dbReference type="EMBL" id="FQWA01000029">
    <property type="protein sequence ID" value="SHG03907.1"/>
    <property type="molecule type" value="Genomic_DNA"/>
</dbReference>
<evidence type="ECO:0000313" key="2">
    <source>
        <dbReference type="Proteomes" id="UP000184105"/>
    </source>
</evidence>
<reference evidence="1 2" key="1">
    <citation type="submission" date="2016-11" db="EMBL/GenBank/DDBJ databases">
        <authorList>
            <person name="Varghese N."/>
            <person name="Submissions S."/>
        </authorList>
    </citation>
    <scope>NUCLEOTIDE SEQUENCE [LARGE SCALE GENOMIC DNA]</scope>
    <source>
        <strain evidence="1 2">DSM 22613</strain>
    </source>
</reference>
<dbReference type="Gene3D" id="3.10.450.50">
    <property type="match status" value="1"/>
</dbReference>
<keyword evidence="2" id="KW-1185">Reference proteome</keyword>
<dbReference type="Proteomes" id="UP000184105">
    <property type="component" value="Unassembled WGS sequence"/>
</dbReference>
<comment type="caution">
    <text evidence="1">The sequence shown here is derived from an EMBL/GenBank/DDBJ whole genome shotgun (WGS) entry which is preliminary data.</text>
</comment>
<evidence type="ECO:0000313" key="1">
    <source>
        <dbReference type="EMBL" id="SHG03907.1"/>
    </source>
</evidence>
<name>A0AAX2F6E5_9BACT</name>